<dbReference type="OrthoDB" id="9961333at2"/>
<keyword evidence="1" id="KW-1133">Transmembrane helix</keyword>
<evidence type="ECO:0008006" key="4">
    <source>
        <dbReference type="Google" id="ProtNLM"/>
    </source>
</evidence>
<dbReference type="AlphaFoldDB" id="A0A059FBD6"/>
<reference evidence="2 3" key="1">
    <citation type="submission" date="2013-04" db="EMBL/GenBank/DDBJ databases">
        <title>Hyphomonas hirschiana VP5 Genome Sequencing.</title>
        <authorList>
            <person name="Lai Q."/>
            <person name="Shao Z."/>
        </authorList>
    </citation>
    <scope>NUCLEOTIDE SEQUENCE [LARGE SCALE GENOMIC DNA]</scope>
    <source>
        <strain evidence="2 3">VP5</strain>
    </source>
</reference>
<dbReference type="Proteomes" id="UP000025061">
    <property type="component" value="Unassembled WGS sequence"/>
</dbReference>
<feature type="transmembrane region" description="Helical" evidence="1">
    <location>
        <begin position="96"/>
        <end position="113"/>
    </location>
</feature>
<comment type="caution">
    <text evidence="2">The sequence shown here is derived from an EMBL/GenBank/DDBJ whole genome shotgun (WGS) entry which is preliminary data.</text>
</comment>
<evidence type="ECO:0000313" key="2">
    <source>
        <dbReference type="EMBL" id="KCZ87848.1"/>
    </source>
</evidence>
<sequence>MSKAPAKTANKQGTADLEARLAALRSEVDEIMAALADKAADEVEQVAEETVKSAATTAEDISEEILKDARRALKQIHKQAATLEKSLGVQTQSNPLQTLLIAFGAGFIASLLIRR</sequence>
<accession>A0A059FBD6</accession>
<name>A0A059FBD6_9PROT</name>
<gene>
    <name evidence="2" type="ORF">HHI_15393</name>
</gene>
<evidence type="ECO:0000256" key="1">
    <source>
        <dbReference type="SAM" id="Phobius"/>
    </source>
</evidence>
<proteinExistence type="predicted"/>
<organism evidence="2 3">
    <name type="scientific">Hyphomonas hirschiana VP5</name>
    <dbReference type="NCBI Taxonomy" id="1280951"/>
    <lineage>
        <taxon>Bacteria</taxon>
        <taxon>Pseudomonadati</taxon>
        <taxon>Pseudomonadota</taxon>
        <taxon>Alphaproteobacteria</taxon>
        <taxon>Hyphomonadales</taxon>
        <taxon>Hyphomonadaceae</taxon>
        <taxon>Hyphomonas</taxon>
    </lineage>
</organism>
<dbReference type="EMBL" id="ARYI01000017">
    <property type="protein sequence ID" value="KCZ87848.1"/>
    <property type="molecule type" value="Genomic_DNA"/>
</dbReference>
<dbReference type="PATRIC" id="fig|1280951.3.peg.3105"/>
<protein>
    <recommendedName>
        <fullName evidence="4">DUF883 domain-containing protein</fullName>
    </recommendedName>
</protein>
<evidence type="ECO:0000313" key="3">
    <source>
        <dbReference type="Proteomes" id="UP000025061"/>
    </source>
</evidence>
<keyword evidence="1" id="KW-0472">Membrane</keyword>
<keyword evidence="3" id="KW-1185">Reference proteome</keyword>
<keyword evidence="1" id="KW-0812">Transmembrane</keyword>
<dbReference type="RefSeq" id="WP_011647261.1">
    <property type="nucleotide sequence ID" value="NZ_ARYI01000017.1"/>
</dbReference>